<dbReference type="PANTHER" id="PTHR32309:SF13">
    <property type="entry name" value="FERRIC ENTEROBACTIN TRANSPORT PROTEIN FEPE"/>
    <property type="match status" value="1"/>
</dbReference>
<keyword evidence="3 6" id="KW-0812">Transmembrane</keyword>
<dbReference type="InterPro" id="IPR003856">
    <property type="entry name" value="LPS_length_determ_N"/>
</dbReference>
<evidence type="ECO:0000256" key="5">
    <source>
        <dbReference type="ARBA" id="ARBA00023136"/>
    </source>
</evidence>
<evidence type="ECO:0000313" key="8">
    <source>
        <dbReference type="EMBL" id="ABJ12384.1"/>
    </source>
</evidence>
<dbReference type="RefSeq" id="WP_011666598.1">
    <property type="nucleotide sequence ID" value="NC_008463.1"/>
</dbReference>
<dbReference type="AlphaFoldDB" id="A0A0H2ZDL1"/>
<dbReference type="InterPro" id="IPR050445">
    <property type="entry name" value="Bact_polysacc_biosynth/exp"/>
</dbReference>
<dbReference type="Proteomes" id="UP000000653">
    <property type="component" value="Chromosome"/>
</dbReference>
<feature type="transmembrane region" description="Helical" evidence="6">
    <location>
        <begin position="318"/>
        <end position="342"/>
    </location>
</feature>
<organism evidence="8 9">
    <name type="scientific">Pseudomonas aeruginosa (strain UCBPP-PA14)</name>
    <dbReference type="NCBI Taxonomy" id="208963"/>
    <lineage>
        <taxon>Bacteria</taxon>
        <taxon>Pseudomonadati</taxon>
        <taxon>Pseudomonadota</taxon>
        <taxon>Gammaproteobacteria</taxon>
        <taxon>Pseudomonadales</taxon>
        <taxon>Pseudomonadaceae</taxon>
        <taxon>Pseudomonas</taxon>
    </lineage>
</organism>
<dbReference type="SUPFAM" id="SSF160355">
    <property type="entry name" value="Bacterial polysaccharide co-polymerase-like"/>
    <property type="match status" value="1"/>
</dbReference>
<evidence type="ECO:0000256" key="1">
    <source>
        <dbReference type="ARBA" id="ARBA00004651"/>
    </source>
</evidence>
<keyword evidence="5 6" id="KW-0472">Membrane</keyword>
<dbReference type="EMBL" id="CP000438">
    <property type="protein sequence ID" value="ABJ12384.1"/>
    <property type="molecule type" value="Genomic_DNA"/>
</dbReference>
<dbReference type="GO" id="GO:0004713">
    <property type="term" value="F:protein tyrosine kinase activity"/>
    <property type="evidence" value="ECO:0007669"/>
    <property type="project" value="TreeGrafter"/>
</dbReference>
<dbReference type="HOGENOM" id="CLU_060925_1_0_6"/>
<keyword evidence="4 6" id="KW-1133">Transmembrane helix</keyword>
<evidence type="ECO:0000256" key="4">
    <source>
        <dbReference type="ARBA" id="ARBA00022989"/>
    </source>
</evidence>
<evidence type="ECO:0000313" key="9">
    <source>
        <dbReference type="Proteomes" id="UP000000653"/>
    </source>
</evidence>
<feature type="transmembrane region" description="Helical" evidence="6">
    <location>
        <begin position="30"/>
        <end position="49"/>
    </location>
</feature>
<name>A0A0H2ZDL1_PSEAB</name>
<evidence type="ECO:0000256" key="6">
    <source>
        <dbReference type="SAM" id="Phobius"/>
    </source>
</evidence>
<keyword evidence="2" id="KW-1003">Cell membrane</keyword>
<reference evidence="8 9" key="1">
    <citation type="journal article" date="2006" name="Genome Biol.">
        <title>Genomic analysis reveals that Pseudomonas aeruginosa virulence is combinatorial.</title>
        <authorList>
            <person name="Lee D.G."/>
            <person name="Urbach J.M."/>
            <person name="Wu G."/>
            <person name="Liberati N.T."/>
            <person name="Feinbaum R.L."/>
            <person name="Miyata S."/>
            <person name="Diggins L.T."/>
            <person name="He J."/>
            <person name="Saucier M."/>
            <person name="Deziel E."/>
            <person name="Friedman L."/>
            <person name="Li L."/>
            <person name="Grills G."/>
            <person name="Montgomery K."/>
            <person name="Kucherlapati R."/>
            <person name="Rahme L.G."/>
            <person name="Ausubel F.M."/>
        </authorList>
    </citation>
    <scope>NUCLEOTIDE SEQUENCE [LARGE SCALE GENOMIC DNA]</scope>
    <source>
        <strain evidence="8 9">UCBPP-PA14</strain>
    </source>
</reference>
<dbReference type="BioCyc" id="PAER208963:G1G74-1945-MONOMER"/>
<accession>A0A0H2ZDL1</accession>
<dbReference type="Gene3D" id="3.30.1890.10">
    <property type="entry name" value="FepE-like"/>
    <property type="match status" value="1"/>
</dbReference>
<evidence type="ECO:0000259" key="7">
    <source>
        <dbReference type="Pfam" id="PF02706"/>
    </source>
</evidence>
<evidence type="ECO:0000256" key="3">
    <source>
        <dbReference type="ARBA" id="ARBA00022692"/>
    </source>
</evidence>
<comment type="subcellular location">
    <subcellularLocation>
        <location evidence="1">Cell membrane</location>
        <topology evidence="1">Multi-pass membrane protein</topology>
    </subcellularLocation>
</comment>
<evidence type="ECO:0000256" key="2">
    <source>
        <dbReference type="ARBA" id="ARBA00022475"/>
    </source>
</evidence>
<dbReference type="KEGG" id="pau:PA14_23360"/>
<protein>
    <submittedName>
        <fullName evidence="8">O-antigen chain length regulator</fullName>
    </submittedName>
</protein>
<dbReference type="PANTHER" id="PTHR32309">
    <property type="entry name" value="TYROSINE-PROTEIN KINASE"/>
    <property type="match status" value="1"/>
</dbReference>
<dbReference type="Pfam" id="PF02706">
    <property type="entry name" value="Wzz"/>
    <property type="match status" value="1"/>
</dbReference>
<dbReference type="GO" id="GO:0005886">
    <property type="term" value="C:plasma membrane"/>
    <property type="evidence" value="ECO:0007669"/>
    <property type="project" value="UniProtKB-SubCell"/>
</dbReference>
<feature type="domain" description="Polysaccharide chain length determinant N-terminal" evidence="7">
    <location>
        <begin position="14"/>
        <end position="109"/>
    </location>
</feature>
<dbReference type="PHI-base" id="PHI:9234"/>
<sequence>MTDGIDSRQTSKRNEIDFIELIQGLWSQKWLVFSLTFLGAVLAGSYAFLSKPVYEARVALLPPSLSDVAGFNIARGRDSGLPPFTVSQVYSVFTRNLQSEGTRRQFFREVYLPSLEERKGSIDGLYRAFSDDVSVNRPSKDLPERYTVILNRQDPEQAAKWAKQYADLAALRSMDEMRGNAQRELEVKSRNILQQIDTLRQVVKERRNDRIVRLKEALQVARAVGVEKPPLIGAQIDQQLSAIMEGSLMYMRGTKALEAEIKALEKRTSDDPFIPALPGLQEQLALYESKQLNFDRVAVFRQDGGVEIPDDPIKPKKALLLALGILAGGVFGVLLALLRLLLRDGRNGMADLKHPMTKDK</sequence>
<gene>
    <name evidence="8" type="primary">wzz</name>
    <name evidence="8" type="ordered locus">PA14_23360</name>
</gene>
<proteinExistence type="predicted"/>